<feature type="signal peptide" evidence="1">
    <location>
        <begin position="1"/>
        <end position="18"/>
    </location>
</feature>
<evidence type="ECO:0000313" key="3">
    <source>
        <dbReference type="Proteomes" id="UP000664417"/>
    </source>
</evidence>
<gene>
    <name evidence="2" type="ORF">J3U88_33365</name>
</gene>
<reference evidence="2" key="1">
    <citation type="submission" date="2021-03" db="EMBL/GenBank/DDBJ databases">
        <authorList>
            <person name="Wang G."/>
        </authorList>
    </citation>
    <scope>NUCLEOTIDE SEQUENCE</scope>
    <source>
        <strain evidence="2">KCTC 12899</strain>
    </source>
</reference>
<comment type="caution">
    <text evidence="2">The sequence shown here is derived from an EMBL/GenBank/DDBJ whole genome shotgun (WGS) entry which is preliminary data.</text>
</comment>
<feature type="chain" id="PRO_5035261882" evidence="1">
    <location>
        <begin position="19"/>
        <end position="394"/>
    </location>
</feature>
<protein>
    <submittedName>
        <fullName evidence="2">Uncharacterized protein</fullName>
    </submittedName>
</protein>
<keyword evidence="3" id="KW-1185">Reference proteome</keyword>
<evidence type="ECO:0000313" key="2">
    <source>
        <dbReference type="EMBL" id="MBO1323404.1"/>
    </source>
</evidence>
<sequence length="394" mass="43068">MKHLSLLLLALLGCHVTATELFLRPKPNVAGHDPEAHEIRIHELSGNGEFWIQVMAANNADPISAAQVEVVYPANWILVEGRNATGSAPLRTGTELSAEYVAFLPSNPDGEYQDTLIDNARGNWRAMMVIGDFQSHIPPSAEPQVLFEMRFRAAGLTQAHCSSASGLITLRPAAMDPLYGSMVLNHRGDMLNVDWQRNQPIQVLHEGAMHKGNLTRYLPGGSDQVVDFDDLAVLFRCMSTNQRGCGLAGLSEAAYHQLTDIDCSGGDPNWSDVNALRELIDRATMTTNKQGKALVLKPEQGAFTLSLDGYPHGLVIQAPRDDQNIEPFLAVVDATPDWDALIMDQPDMGLLVVLTPQSGKASVSKQLFWTAENARVLPFTLTPLRTNVSLSNQE</sequence>
<dbReference type="AlphaFoldDB" id="A0A8J7QFW9"/>
<organism evidence="2 3">
    <name type="scientific">Acanthopleuribacter pedis</name>
    <dbReference type="NCBI Taxonomy" id="442870"/>
    <lineage>
        <taxon>Bacteria</taxon>
        <taxon>Pseudomonadati</taxon>
        <taxon>Acidobacteriota</taxon>
        <taxon>Holophagae</taxon>
        <taxon>Acanthopleuribacterales</taxon>
        <taxon>Acanthopleuribacteraceae</taxon>
        <taxon>Acanthopleuribacter</taxon>
    </lineage>
</organism>
<evidence type="ECO:0000256" key="1">
    <source>
        <dbReference type="SAM" id="SignalP"/>
    </source>
</evidence>
<name>A0A8J7QFW9_9BACT</name>
<dbReference type="RefSeq" id="WP_207863557.1">
    <property type="nucleotide sequence ID" value="NZ_JAFREP010000064.1"/>
</dbReference>
<dbReference type="Proteomes" id="UP000664417">
    <property type="component" value="Unassembled WGS sequence"/>
</dbReference>
<keyword evidence="1" id="KW-0732">Signal</keyword>
<accession>A0A8J7QFW9</accession>
<dbReference type="EMBL" id="JAFREP010000064">
    <property type="protein sequence ID" value="MBO1323404.1"/>
    <property type="molecule type" value="Genomic_DNA"/>
</dbReference>
<proteinExistence type="predicted"/>